<keyword evidence="2 5" id="KW-0812">Transmembrane</keyword>
<keyword evidence="3 5" id="KW-1133">Transmembrane helix</keyword>
<keyword evidence="6" id="KW-0560">Oxidoreductase</keyword>
<dbReference type="GO" id="GO:0005886">
    <property type="term" value="C:plasma membrane"/>
    <property type="evidence" value="ECO:0007669"/>
    <property type="project" value="TreeGrafter"/>
</dbReference>
<feature type="transmembrane region" description="Helical" evidence="5">
    <location>
        <begin position="293"/>
        <end position="311"/>
    </location>
</feature>
<dbReference type="RefSeq" id="WP_156271451.1">
    <property type="nucleotide sequence ID" value="NZ_CP046244.1"/>
</dbReference>
<sequence>MAETILQVVGFPGLLFCSFLGFLYEGIDRRLYARMQHRMGPPIWQAFYDFGKLFFVKEDLTPAAAVSSVFNLAPVLAVASTTVLLLLIPMSSSQAVLASTGDLLVILALLLIPELAIGIGGLSSSNPYGAVGGSRSLTLLLAYEFPLILSVLSPVIIVGSLGLTEIVSFQAQHGWLFLKAPLAAVALLTVLPAILYKVPFDAPLALYEIHDGPFIEYSGPKLALFYLAKHLELVIVTGLAVSLFFGGPESIHFGAFVLPPIVSFLLKTLALLGLVSYIRAVCARLRIDQTLRFFWFGVAPIAALDLMRIIIMH</sequence>
<keyword evidence="4 5" id="KW-0472">Membrane</keyword>
<gene>
    <name evidence="6" type="primary">nuoH_1</name>
    <name evidence="6" type="ORF">MGLY_03420</name>
</gene>
<feature type="transmembrane region" description="Helical" evidence="5">
    <location>
        <begin position="257"/>
        <end position="278"/>
    </location>
</feature>
<feature type="transmembrane region" description="Helical" evidence="5">
    <location>
        <begin position="140"/>
        <end position="163"/>
    </location>
</feature>
<dbReference type="InterPro" id="IPR001694">
    <property type="entry name" value="NADH_UbQ_OxRdtase_su1/FPO"/>
</dbReference>
<dbReference type="PANTHER" id="PTHR43359">
    <property type="entry name" value="FORMATE HYDROGENLYASE SUBUNIT 4"/>
    <property type="match status" value="1"/>
</dbReference>
<evidence type="ECO:0000256" key="4">
    <source>
        <dbReference type="ARBA" id="ARBA00023136"/>
    </source>
</evidence>
<protein>
    <submittedName>
        <fullName evidence="6">NADH-quinone oxidoreductase subunit H</fullName>
        <ecNumber evidence="6">1.6.5.11</ecNumber>
    </submittedName>
</protein>
<feature type="transmembrane region" description="Helical" evidence="5">
    <location>
        <begin position="6"/>
        <end position="27"/>
    </location>
</feature>
<feature type="transmembrane region" description="Helical" evidence="5">
    <location>
        <begin position="68"/>
        <end position="88"/>
    </location>
</feature>
<feature type="transmembrane region" description="Helical" evidence="5">
    <location>
        <begin position="223"/>
        <end position="245"/>
    </location>
</feature>
<dbReference type="Pfam" id="PF00146">
    <property type="entry name" value="NADHdh"/>
    <property type="match status" value="1"/>
</dbReference>
<comment type="subcellular location">
    <subcellularLocation>
        <location evidence="1">Membrane</location>
        <topology evidence="1">Multi-pass membrane protein</topology>
    </subcellularLocation>
</comment>
<evidence type="ECO:0000256" key="2">
    <source>
        <dbReference type="ARBA" id="ARBA00022692"/>
    </source>
</evidence>
<evidence type="ECO:0000313" key="7">
    <source>
        <dbReference type="Proteomes" id="UP000425916"/>
    </source>
</evidence>
<reference evidence="6 7" key="1">
    <citation type="submission" date="2019-11" db="EMBL/GenBank/DDBJ databases">
        <title>Genome sequence of Moorella glycerini DSM11254.</title>
        <authorList>
            <person name="Poehlein A."/>
            <person name="Boeer T."/>
            <person name="Daniel R."/>
        </authorList>
    </citation>
    <scope>NUCLEOTIDE SEQUENCE [LARGE SCALE GENOMIC DNA]</scope>
    <source>
        <strain evidence="6 7">DSM 11254</strain>
    </source>
</reference>
<dbReference type="OrthoDB" id="9778499at2"/>
<name>A0A6I5ZMD0_9FIRM</name>
<proteinExistence type="predicted"/>
<evidence type="ECO:0000256" key="5">
    <source>
        <dbReference type="SAM" id="Phobius"/>
    </source>
</evidence>
<feature type="transmembrane region" description="Helical" evidence="5">
    <location>
        <begin position="175"/>
        <end position="196"/>
    </location>
</feature>
<accession>A0A6I5ZMD0</accession>
<dbReference type="EC" id="1.6.5.11" evidence="6"/>
<evidence type="ECO:0000256" key="3">
    <source>
        <dbReference type="ARBA" id="ARBA00022989"/>
    </source>
</evidence>
<dbReference type="Proteomes" id="UP000425916">
    <property type="component" value="Chromosome"/>
</dbReference>
<dbReference type="PANTHER" id="PTHR43359:SF1">
    <property type="entry name" value="FORMATE HYDROGENLYASE SUBUNIT 4-RELATED"/>
    <property type="match status" value="1"/>
</dbReference>
<organism evidence="6 7">
    <name type="scientific">Neomoorella glycerini</name>
    <dbReference type="NCBI Taxonomy" id="55779"/>
    <lineage>
        <taxon>Bacteria</taxon>
        <taxon>Bacillati</taxon>
        <taxon>Bacillota</taxon>
        <taxon>Clostridia</taxon>
        <taxon>Neomoorellales</taxon>
        <taxon>Neomoorellaceae</taxon>
        <taxon>Neomoorella</taxon>
    </lineage>
</organism>
<keyword evidence="7" id="KW-1185">Reference proteome</keyword>
<evidence type="ECO:0000313" key="6">
    <source>
        <dbReference type="EMBL" id="QGP91018.1"/>
    </source>
</evidence>
<evidence type="ECO:0000256" key="1">
    <source>
        <dbReference type="ARBA" id="ARBA00004141"/>
    </source>
</evidence>
<feature type="transmembrane region" description="Helical" evidence="5">
    <location>
        <begin position="95"/>
        <end position="120"/>
    </location>
</feature>
<dbReference type="InterPro" id="IPR052561">
    <property type="entry name" value="ComplexI_Subunit1"/>
</dbReference>
<dbReference type="GO" id="GO:0016491">
    <property type="term" value="F:oxidoreductase activity"/>
    <property type="evidence" value="ECO:0007669"/>
    <property type="project" value="UniProtKB-KW"/>
</dbReference>
<dbReference type="EMBL" id="CP046244">
    <property type="protein sequence ID" value="QGP91018.1"/>
    <property type="molecule type" value="Genomic_DNA"/>
</dbReference>
<dbReference type="AlphaFoldDB" id="A0A6I5ZMD0"/>